<dbReference type="AlphaFoldDB" id="A0A804UIZ3"/>
<dbReference type="Pfam" id="PF00091">
    <property type="entry name" value="Tubulin"/>
    <property type="match status" value="1"/>
</dbReference>
<keyword evidence="2 4" id="KW-0808">Transferase</keyword>
<protein>
    <recommendedName>
        <fullName evidence="5">Tubulin/FtsZ GTPase domain-containing protein</fullName>
    </recommendedName>
</protein>
<dbReference type="Gene3D" id="3.40.50.1440">
    <property type="entry name" value="Tubulin/FtsZ, GTPase domain"/>
    <property type="match status" value="1"/>
</dbReference>
<accession>A0A804UIZ3</accession>
<dbReference type="GO" id="GO:0001680">
    <property type="term" value="P:tRNA 3'-terminal CCA addition"/>
    <property type="evidence" value="ECO:0000318"/>
    <property type="project" value="GO_Central"/>
</dbReference>
<evidence type="ECO:0000256" key="3">
    <source>
        <dbReference type="ARBA" id="ARBA00022884"/>
    </source>
</evidence>
<dbReference type="PRINTS" id="PR00423">
    <property type="entry name" value="CELLDVISFTSZ"/>
</dbReference>
<dbReference type="Pfam" id="PF01743">
    <property type="entry name" value="PolyA_pol"/>
    <property type="match status" value="1"/>
</dbReference>
<dbReference type="SMART" id="SM00864">
    <property type="entry name" value="Tubulin"/>
    <property type="match status" value="1"/>
</dbReference>
<dbReference type="InterPro" id="IPR036525">
    <property type="entry name" value="Tubulin/FtsZ_GTPase_sf"/>
</dbReference>
<evidence type="ECO:0000313" key="7">
    <source>
        <dbReference type="Proteomes" id="UP000007305"/>
    </source>
</evidence>
<dbReference type="GO" id="GO:0003723">
    <property type="term" value="F:RNA binding"/>
    <property type="evidence" value="ECO:0007669"/>
    <property type="project" value="UniProtKB-KW"/>
</dbReference>
<dbReference type="GO" id="GO:0052927">
    <property type="term" value="F:CC tRNA cytidylyltransferase activity"/>
    <property type="evidence" value="ECO:0000318"/>
    <property type="project" value="GO_Central"/>
</dbReference>
<dbReference type="GO" id="GO:0052929">
    <property type="term" value="F:ATP:3'-cytidine-cytidine-tRNA adenylyltransferase activity"/>
    <property type="evidence" value="ECO:0000318"/>
    <property type="project" value="GO_Central"/>
</dbReference>
<evidence type="ECO:0000259" key="5">
    <source>
        <dbReference type="SMART" id="SM00864"/>
    </source>
</evidence>
<dbReference type="Proteomes" id="UP000007305">
    <property type="component" value="Chromosome 9"/>
</dbReference>
<evidence type="ECO:0000256" key="1">
    <source>
        <dbReference type="ARBA" id="ARBA00007265"/>
    </source>
</evidence>
<reference evidence="6" key="2">
    <citation type="submission" date="2019-07" db="EMBL/GenBank/DDBJ databases">
        <authorList>
            <person name="Seetharam A."/>
            <person name="Woodhouse M."/>
            <person name="Cannon E."/>
        </authorList>
    </citation>
    <scope>NUCLEOTIDE SEQUENCE [LARGE SCALE GENOMIC DNA]</scope>
    <source>
        <strain evidence="6">cv. B73</strain>
    </source>
</reference>
<dbReference type="SUPFAM" id="SSF81301">
    <property type="entry name" value="Nucleotidyltransferase"/>
    <property type="match status" value="1"/>
</dbReference>
<organism evidence="6 7">
    <name type="scientific">Zea mays</name>
    <name type="common">Maize</name>
    <dbReference type="NCBI Taxonomy" id="4577"/>
    <lineage>
        <taxon>Eukaryota</taxon>
        <taxon>Viridiplantae</taxon>
        <taxon>Streptophyta</taxon>
        <taxon>Embryophyta</taxon>
        <taxon>Tracheophyta</taxon>
        <taxon>Spermatophyta</taxon>
        <taxon>Magnoliopsida</taxon>
        <taxon>Liliopsida</taxon>
        <taxon>Poales</taxon>
        <taxon>Poaceae</taxon>
        <taxon>PACMAD clade</taxon>
        <taxon>Panicoideae</taxon>
        <taxon>Andropogonodae</taxon>
        <taxon>Andropogoneae</taxon>
        <taxon>Tripsacinae</taxon>
        <taxon>Zea</taxon>
    </lineage>
</organism>
<dbReference type="GO" id="GO:0005525">
    <property type="term" value="F:GTP binding"/>
    <property type="evidence" value="ECO:0007669"/>
    <property type="project" value="InterPro"/>
</dbReference>
<evidence type="ECO:0000256" key="4">
    <source>
        <dbReference type="RuleBase" id="RU003953"/>
    </source>
</evidence>
<evidence type="ECO:0000256" key="2">
    <source>
        <dbReference type="ARBA" id="ARBA00022679"/>
    </source>
</evidence>
<keyword evidence="3 4" id="KW-0694">RNA-binding</keyword>
<dbReference type="SUPFAM" id="SSF52490">
    <property type="entry name" value="Tubulin nucleotide-binding domain-like"/>
    <property type="match status" value="1"/>
</dbReference>
<proteinExistence type="inferred from homology"/>
<name>A0A804UIZ3_MAIZE</name>
<dbReference type="InterPro" id="IPR002646">
    <property type="entry name" value="PolA_pol_head_dom"/>
</dbReference>
<dbReference type="InterPro" id="IPR043519">
    <property type="entry name" value="NT_sf"/>
</dbReference>
<reference evidence="6" key="3">
    <citation type="submission" date="2021-05" db="UniProtKB">
        <authorList>
            <consortium name="EnsemblPlants"/>
        </authorList>
    </citation>
    <scope>IDENTIFICATION</scope>
    <source>
        <strain evidence="6">cv. B73</strain>
    </source>
</reference>
<dbReference type="InParanoid" id="A0A804UIZ3"/>
<keyword evidence="7" id="KW-1185">Reference proteome</keyword>
<feature type="domain" description="Tubulin/FtsZ GTPase" evidence="5">
    <location>
        <begin position="47"/>
        <end position="193"/>
    </location>
</feature>
<dbReference type="InterPro" id="IPR003008">
    <property type="entry name" value="Tubulin_FtsZ_GTPase"/>
</dbReference>
<dbReference type="EnsemblPlants" id="Zm00001eb381950_T001">
    <property type="protein sequence ID" value="Zm00001eb381950_P001"/>
    <property type="gene ID" value="Zm00001eb381950"/>
</dbReference>
<dbReference type="PANTHER" id="PTHR13734:SF5">
    <property type="entry name" value="CCA TRNA NUCLEOTIDYLTRANSFERASE, MITOCHONDRIAL"/>
    <property type="match status" value="1"/>
</dbReference>
<comment type="similarity">
    <text evidence="1 4">Belongs to the tRNA nucleotidyltransferase/poly(A) polymerase family.</text>
</comment>
<dbReference type="Gramene" id="Zm00001eb381950_T001">
    <property type="protein sequence ID" value="Zm00001eb381950_P001"/>
    <property type="gene ID" value="Zm00001eb381950"/>
</dbReference>
<dbReference type="PANTHER" id="PTHR13734">
    <property type="entry name" value="TRNA-NUCLEOTIDYLTRANSFERASE"/>
    <property type="match status" value="1"/>
</dbReference>
<sequence length="293" mass="31907">MEQILVDAQLLGKDSTDIDIALDNMTGQNFCEKVNEYSKLIWEQQKGIGVIQCNPDQSKHLETARMLILDIWIDFVNLRSETYTENNPTALRDSDLIFITAGMGGGSRSGAAPVVAQISKEAGYLTVGVITYPFSFEGRKHSVQRYRLRVQFPAVLEIESACHDVPGPGVERGLGDRLPAAVAQAAELTDMEGESSIVASPFPVPSSSKGHEMEMTKKTAVVVPEMTSSSSMPNLAVAKDGNTKVLPFEFRALEVCLESACRSLEEETQAQVWRHRSSNNLVSAAAQTSAEAI</sequence>
<dbReference type="Gene3D" id="1.20.58.340">
    <property type="entry name" value="Magnesium transport protein CorA, transmembrane region"/>
    <property type="match status" value="1"/>
</dbReference>
<evidence type="ECO:0000313" key="6">
    <source>
        <dbReference type="EnsemblPlants" id="Zm00001eb381950_P001"/>
    </source>
</evidence>
<reference evidence="7" key="1">
    <citation type="journal article" date="2009" name="Science">
        <title>The B73 maize genome: complexity, diversity, and dynamics.</title>
        <authorList>
            <person name="Schnable P.S."/>
            <person name="Ware D."/>
            <person name="Fulton R.S."/>
            <person name="Stein J.C."/>
            <person name="Wei F."/>
            <person name="Pasternak S."/>
            <person name="Liang C."/>
            <person name="Zhang J."/>
            <person name="Fulton L."/>
            <person name="Graves T.A."/>
            <person name="Minx P."/>
            <person name="Reily A.D."/>
            <person name="Courtney L."/>
            <person name="Kruchowski S.S."/>
            <person name="Tomlinson C."/>
            <person name="Strong C."/>
            <person name="Delehaunty K."/>
            <person name="Fronick C."/>
            <person name="Courtney B."/>
            <person name="Rock S.M."/>
            <person name="Belter E."/>
            <person name="Du F."/>
            <person name="Kim K."/>
            <person name="Abbott R.M."/>
            <person name="Cotton M."/>
            <person name="Levy A."/>
            <person name="Marchetto P."/>
            <person name="Ochoa K."/>
            <person name="Jackson S.M."/>
            <person name="Gillam B."/>
            <person name="Chen W."/>
            <person name="Yan L."/>
            <person name="Higginbotham J."/>
            <person name="Cardenas M."/>
            <person name="Waligorski J."/>
            <person name="Applebaum E."/>
            <person name="Phelps L."/>
            <person name="Falcone J."/>
            <person name="Kanchi K."/>
            <person name="Thane T."/>
            <person name="Scimone A."/>
            <person name="Thane N."/>
            <person name="Henke J."/>
            <person name="Wang T."/>
            <person name="Ruppert J."/>
            <person name="Shah N."/>
            <person name="Rotter K."/>
            <person name="Hodges J."/>
            <person name="Ingenthron E."/>
            <person name="Cordes M."/>
            <person name="Kohlberg S."/>
            <person name="Sgro J."/>
            <person name="Delgado B."/>
            <person name="Mead K."/>
            <person name="Chinwalla A."/>
            <person name="Leonard S."/>
            <person name="Crouse K."/>
            <person name="Collura K."/>
            <person name="Kudrna D."/>
            <person name="Currie J."/>
            <person name="He R."/>
            <person name="Angelova A."/>
            <person name="Rajasekar S."/>
            <person name="Mueller T."/>
            <person name="Lomeli R."/>
            <person name="Scara G."/>
            <person name="Ko A."/>
            <person name="Delaney K."/>
            <person name="Wissotski M."/>
            <person name="Lopez G."/>
            <person name="Campos D."/>
            <person name="Braidotti M."/>
            <person name="Ashley E."/>
            <person name="Golser W."/>
            <person name="Kim H."/>
            <person name="Lee S."/>
            <person name="Lin J."/>
            <person name="Dujmic Z."/>
            <person name="Kim W."/>
            <person name="Talag J."/>
            <person name="Zuccolo A."/>
            <person name="Fan C."/>
            <person name="Sebastian A."/>
            <person name="Kramer M."/>
            <person name="Spiegel L."/>
            <person name="Nascimento L."/>
            <person name="Zutavern T."/>
            <person name="Miller B."/>
            <person name="Ambroise C."/>
            <person name="Muller S."/>
            <person name="Spooner W."/>
            <person name="Narechania A."/>
            <person name="Ren L."/>
            <person name="Wei S."/>
            <person name="Kumari S."/>
            <person name="Faga B."/>
            <person name="Levy M.J."/>
            <person name="McMahan L."/>
            <person name="Van Buren P."/>
            <person name="Vaughn M.W."/>
            <person name="Ying K."/>
            <person name="Yeh C.-T."/>
            <person name="Emrich S.J."/>
            <person name="Jia Y."/>
            <person name="Kalyanaraman A."/>
            <person name="Hsia A.-P."/>
            <person name="Barbazuk W.B."/>
            <person name="Baucom R.S."/>
            <person name="Brutnell T.P."/>
            <person name="Carpita N.C."/>
            <person name="Chaparro C."/>
            <person name="Chia J.-M."/>
            <person name="Deragon J.-M."/>
            <person name="Estill J.C."/>
            <person name="Fu Y."/>
            <person name="Jeddeloh J.A."/>
            <person name="Han Y."/>
            <person name="Lee H."/>
            <person name="Li P."/>
            <person name="Lisch D.R."/>
            <person name="Liu S."/>
            <person name="Liu Z."/>
            <person name="Nagel D.H."/>
            <person name="McCann M.C."/>
            <person name="SanMiguel P."/>
            <person name="Myers A.M."/>
            <person name="Nettleton D."/>
            <person name="Nguyen J."/>
            <person name="Penning B.W."/>
            <person name="Ponnala L."/>
            <person name="Schneider K.L."/>
            <person name="Schwartz D.C."/>
            <person name="Sharma A."/>
            <person name="Soderlund C."/>
            <person name="Springer N.M."/>
            <person name="Sun Q."/>
            <person name="Wang H."/>
            <person name="Waterman M."/>
            <person name="Westerman R."/>
            <person name="Wolfgruber T.K."/>
            <person name="Yang L."/>
            <person name="Yu Y."/>
            <person name="Zhang L."/>
            <person name="Zhou S."/>
            <person name="Zhu Q."/>
            <person name="Bennetzen J.L."/>
            <person name="Dawe R.K."/>
            <person name="Jiang J."/>
            <person name="Jiang N."/>
            <person name="Presting G.G."/>
            <person name="Wessler S.R."/>
            <person name="Aluru S."/>
            <person name="Martienssen R.A."/>
            <person name="Clifton S.W."/>
            <person name="McCombie W.R."/>
            <person name="Wing R.A."/>
            <person name="Wilson R.K."/>
        </authorList>
    </citation>
    <scope>NUCLEOTIDE SEQUENCE [LARGE SCALE GENOMIC DNA]</scope>
    <source>
        <strain evidence="7">cv. B73</strain>
    </source>
</reference>